<feature type="transmembrane region" description="Helical" evidence="1">
    <location>
        <begin position="56"/>
        <end position="76"/>
    </location>
</feature>
<sequence length="174" mass="19773">MKHIDLHHRSTERISQLIFYFLIGITFVVFALFYLLGYQQPYLDNPDFNEPLLTNLLIFAMYGFILIALCVTMWAVRKEIHCASNQSRLVHGIPVQLIRRCVAGGSCLLLLITFAFASTNPVVSNGKNFTNNLFLRIADQLIYTSSILLIVAVGAVGYGITRYRRKHNSQHVHS</sequence>
<accession>A0A098YS37</accession>
<feature type="transmembrane region" description="Helical" evidence="1">
    <location>
        <begin position="137"/>
        <end position="160"/>
    </location>
</feature>
<keyword evidence="1" id="KW-0472">Membrane</keyword>
<evidence type="ECO:0000256" key="1">
    <source>
        <dbReference type="SAM" id="Phobius"/>
    </source>
</evidence>
<dbReference type="EMBL" id="JRPQ01000089">
    <property type="protein sequence ID" value="KGI22087.1"/>
    <property type="molecule type" value="Genomic_DNA"/>
</dbReference>
<feature type="transmembrane region" description="Helical" evidence="1">
    <location>
        <begin position="97"/>
        <end position="117"/>
    </location>
</feature>
<dbReference type="OrthoDB" id="1082916at2"/>
<name>A0A098YS37_9BACT</name>
<protein>
    <submittedName>
        <fullName evidence="2">Uncharacterized protein</fullName>
    </submittedName>
</protein>
<reference evidence="2 3" key="1">
    <citation type="submission" date="2014-07" db="EMBL/GenBank/DDBJ databases">
        <authorList>
            <person name="McCorrison J."/>
            <person name="Sanka R."/>
            <person name="Torralba M."/>
            <person name="Gillis M."/>
            <person name="Haft D.H."/>
            <person name="Methe B."/>
            <person name="Sutton G."/>
            <person name="Nelson K.E."/>
        </authorList>
    </citation>
    <scope>NUCLEOTIDE SEQUENCE [LARGE SCALE GENOMIC DNA]</scope>
    <source>
        <strain evidence="2 3">S9-PR14</strain>
    </source>
</reference>
<evidence type="ECO:0000313" key="3">
    <source>
        <dbReference type="Proteomes" id="UP000029723"/>
    </source>
</evidence>
<feature type="transmembrane region" description="Helical" evidence="1">
    <location>
        <begin position="17"/>
        <end position="36"/>
    </location>
</feature>
<evidence type="ECO:0000313" key="2">
    <source>
        <dbReference type="EMBL" id="KGI22087.1"/>
    </source>
</evidence>
<dbReference type="Proteomes" id="UP000029723">
    <property type="component" value="Unassembled WGS sequence"/>
</dbReference>
<dbReference type="AlphaFoldDB" id="A0A098YS37"/>
<comment type="caution">
    <text evidence="2">The sequence shown here is derived from an EMBL/GenBank/DDBJ whole genome shotgun (WGS) entry which is preliminary data.</text>
</comment>
<keyword evidence="1" id="KW-1133">Transmembrane helix</keyword>
<keyword evidence="1" id="KW-0812">Transmembrane</keyword>
<organism evidence="2 3">
    <name type="scientific">Hoylesella timonensis S9-PR14</name>
    <dbReference type="NCBI Taxonomy" id="1401062"/>
    <lineage>
        <taxon>Bacteria</taxon>
        <taxon>Pseudomonadati</taxon>
        <taxon>Bacteroidota</taxon>
        <taxon>Bacteroidia</taxon>
        <taxon>Bacteroidales</taxon>
        <taxon>Prevotellaceae</taxon>
        <taxon>Hoylesella</taxon>
    </lineage>
</organism>
<gene>
    <name evidence="2" type="ORF">HMPREF9304_06580</name>
</gene>
<dbReference type="RefSeq" id="WP_036927455.1">
    <property type="nucleotide sequence ID" value="NZ_JRPQ01000089.1"/>
</dbReference>
<proteinExistence type="predicted"/>